<dbReference type="InterPro" id="IPR016035">
    <property type="entry name" value="Acyl_Trfase/lysoPLipase"/>
</dbReference>
<sequence>MLAQPAMRTDQAVMSVADLNVEDRTIDIVLANDAHGAFVWGVLDRLLDEPSCSFSGVTASGFAAMEAAVFVYGLSVGGRRGARTALANFWRRVSHASAFADDRASLLRSILEQSIELEQIRDEGCPVKLGVLAVNARTDAVKIFTSDQLSINAIVAAATIPFLSVPVEIDGDVYWGDGDVLQSPPVLSTEARHRLIVTGRPSVFTTPCPDRSFAASHCVTKCAPVHTIFDNRYRAGVPLLLRPWIDWGELTDMRNRGRQRAADWLAADPLRTDETPAANCERRYI</sequence>
<protein>
    <recommendedName>
        <fullName evidence="3">Patatin-like phospholipase family protein</fullName>
    </recommendedName>
</protein>
<evidence type="ECO:0000313" key="2">
    <source>
        <dbReference type="Proteomes" id="UP000273786"/>
    </source>
</evidence>
<accession>A0A3P3F0R6</accession>
<dbReference type="SUPFAM" id="SSF52151">
    <property type="entry name" value="FabD/lysophospholipase-like"/>
    <property type="match status" value="1"/>
</dbReference>
<evidence type="ECO:0000313" key="1">
    <source>
        <dbReference type="EMBL" id="RRH92087.1"/>
    </source>
</evidence>
<dbReference type="AlphaFoldDB" id="A0A3P3F0R6"/>
<gene>
    <name evidence="1" type="ORF">EH240_31380</name>
</gene>
<proteinExistence type="predicted"/>
<dbReference type="Proteomes" id="UP000273786">
    <property type="component" value="Unassembled WGS sequence"/>
</dbReference>
<reference evidence="1 2" key="1">
    <citation type="submission" date="2018-11" db="EMBL/GenBank/DDBJ databases">
        <title>the genome of Mesorhizobium tamadayense DSM 28320.</title>
        <authorList>
            <person name="Gao J."/>
        </authorList>
    </citation>
    <scope>NUCLEOTIDE SEQUENCE [LARGE SCALE GENOMIC DNA]</scope>
    <source>
        <strain evidence="1 2">DSM 28320</strain>
    </source>
</reference>
<evidence type="ECO:0008006" key="3">
    <source>
        <dbReference type="Google" id="ProtNLM"/>
    </source>
</evidence>
<organism evidence="1 2">
    <name type="scientific">Mesorhizobium tamadayense</name>
    <dbReference type="NCBI Taxonomy" id="425306"/>
    <lineage>
        <taxon>Bacteria</taxon>
        <taxon>Pseudomonadati</taxon>
        <taxon>Pseudomonadota</taxon>
        <taxon>Alphaproteobacteria</taxon>
        <taxon>Hyphomicrobiales</taxon>
        <taxon>Phyllobacteriaceae</taxon>
        <taxon>Mesorhizobium</taxon>
    </lineage>
</organism>
<comment type="caution">
    <text evidence="1">The sequence shown here is derived from an EMBL/GenBank/DDBJ whole genome shotgun (WGS) entry which is preliminary data.</text>
</comment>
<keyword evidence="2" id="KW-1185">Reference proteome</keyword>
<dbReference type="OrthoDB" id="9802424at2"/>
<dbReference type="RefSeq" id="WP_125005836.1">
    <property type="nucleotide sequence ID" value="NZ_RQXT01000059.1"/>
</dbReference>
<dbReference type="EMBL" id="RQXT01000059">
    <property type="protein sequence ID" value="RRH92087.1"/>
    <property type="molecule type" value="Genomic_DNA"/>
</dbReference>
<name>A0A3P3F0R6_9HYPH</name>